<proteinExistence type="predicted"/>
<evidence type="ECO:0000313" key="3">
    <source>
        <dbReference type="Proteomes" id="UP000295444"/>
    </source>
</evidence>
<dbReference type="EMBL" id="SNXZ01000004">
    <property type="protein sequence ID" value="TDP96161.1"/>
    <property type="molecule type" value="Genomic_DNA"/>
</dbReference>
<sequence length="287" mass="32090">MWDTPRRGMLEAMDQGLFGPESVTWQLHADPAMWIAGISSLFFQALHPLAVAGVVQNSDFQRDPLGRLFRTADFVGVTTYGSTEQAHRIAAKVRSVHAVLRARDPRTGDEFRLDRPDLLLWVHCAEVASFLSVVRRGGYPLSEAHGDQYVNEQRRSAALVGLELEDVPGSLAELRAYLRSIRPQLRRTDDAMTIYRFLHRPPVKLPWRLGLPVYQPLAGHLAYSVLPRWARAHYGKSAYPPAVATSMLRSLRAAMLAIPRRGHGPHIDAAVREFGADVLPSPRRLPA</sequence>
<keyword evidence="3" id="KW-1185">Reference proteome</keyword>
<organism evidence="2 3">
    <name type="scientific">Labedaea rhizosphaerae</name>
    <dbReference type="NCBI Taxonomy" id="598644"/>
    <lineage>
        <taxon>Bacteria</taxon>
        <taxon>Bacillati</taxon>
        <taxon>Actinomycetota</taxon>
        <taxon>Actinomycetes</taxon>
        <taxon>Pseudonocardiales</taxon>
        <taxon>Pseudonocardiaceae</taxon>
        <taxon>Labedaea</taxon>
    </lineage>
</organism>
<dbReference type="Pfam" id="PF09995">
    <property type="entry name" value="MPAB_Lcp_cat"/>
    <property type="match status" value="1"/>
</dbReference>
<feature type="domain" description="ER-bound oxygenase mpaB/mpaB'/Rubber oxygenase catalytic" evidence="1">
    <location>
        <begin position="25"/>
        <end position="253"/>
    </location>
</feature>
<name>A0A4R6S8R1_LABRH</name>
<comment type="caution">
    <text evidence="2">The sequence shown here is derived from an EMBL/GenBank/DDBJ whole genome shotgun (WGS) entry which is preliminary data.</text>
</comment>
<dbReference type="GO" id="GO:0016491">
    <property type="term" value="F:oxidoreductase activity"/>
    <property type="evidence" value="ECO:0007669"/>
    <property type="project" value="InterPro"/>
</dbReference>
<dbReference type="Proteomes" id="UP000295444">
    <property type="component" value="Unassembled WGS sequence"/>
</dbReference>
<dbReference type="PANTHER" id="PTHR36151">
    <property type="entry name" value="BLR2777 PROTEIN"/>
    <property type="match status" value="1"/>
</dbReference>
<accession>A0A4R6S8R1</accession>
<protein>
    <submittedName>
        <fullName evidence="2">Uncharacterized protein (DUF2236 family)</fullName>
    </submittedName>
</protein>
<gene>
    <name evidence="2" type="ORF">EV186_104143</name>
</gene>
<reference evidence="2 3" key="1">
    <citation type="submission" date="2019-03" db="EMBL/GenBank/DDBJ databases">
        <title>Genomic Encyclopedia of Type Strains, Phase IV (KMG-IV): sequencing the most valuable type-strain genomes for metagenomic binning, comparative biology and taxonomic classification.</title>
        <authorList>
            <person name="Goeker M."/>
        </authorList>
    </citation>
    <scope>NUCLEOTIDE SEQUENCE [LARGE SCALE GENOMIC DNA]</scope>
    <source>
        <strain evidence="2 3">DSM 45361</strain>
    </source>
</reference>
<dbReference type="PANTHER" id="PTHR36151:SF3">
    <property type="entry name" value="ER-BOUND OXYGENASE MPAB_MPAB'_RUBBER OXYGENASE CATALYTIC DOMAIN-CONTAINING PROTEIN"/>
    <property type="match status" value="1"/>
</dbReference>
<evidence type="ECO:0000259" key="1">
    <source>
        <dbReference type="Pfam" id="PF09995"/>
    </source>
</evidence>
<dbReference type="AlphaFoldDB" id="A0A4R6S8R1"/>
<evidence type="ECO:0000313" key="2">
    <source>
        <dbReference type="EMBL" id="TDP96161.1"/>
    </source>
</evidence>
<dbReference type="InterPro" id="IPR018713">
    <property type="entry name" value="MPAB/Lcp_cat_dom"/>
</dbReference>